<evidence type="ECO:0000256" key="6">
    <source>
        <dbReference type="ARBA" id="ARBA00023136"/>
    </source>
</evidence>
<keyword evidence="6 9" id="KW-0472">Membrane</keyword>
<sequence>MKATIQPDAVGGNMLERMSVNRRMYTIIAGVALLFIIMTGFAVKTGKGSKEAGLRGAVKAMMDGQKDKLKVATHSMALSIGQALRANPESAKNPDGEASVTIIRNLVDPIRFESDGSGYFFVYRGTVNVALPTKKELQGKDLKDSTDPKGVYFVRELNKAADKGGDFVEYIFNKPGKGEVPKLAYAEMIPGTTTWIGTGIYIDNITDEKAHLDAEIEKSTSSIILSMMIYASILFAGIILPLCLIISRSITKPLAVISAALSDGASQVAAGSGEVASASQSLAQTSTQQAASVQEITSTLNEMSDTTNTNANRANNANNMMTETEKDLIETEAFMNSLITSMKEIATAGEETQKIIRSIDEIAFQTNLLALNAAVEAARAGEAGKGFAVVAEEVRNLAQRSAKAAGDTTNIIDGSQQKVLHGSSIVDKTSASFSKVRTAAQKVSAVVDEIGMASNEQARSIREISEAMDQINHALQGNSAIAEETSSASEELTSQASELDSLVNGLRAVVHGK</sequence>
<dbReference type="EMBL" id="PGXC01000024">
    <property type="protein sequence ID" value="PKK89157.1"/>
    <property type="molecule type" value="Genomic_DNA"/>
</dbReference>
<comment type="subcellular location">
    <subcellularLocation>
        <location evidence="1">Cell membrane</location>
        <topology evidence="1">Multi-pass membrane protein</topology>
    </subcellularLocation>
</comment>
<keyword evidence="8" id="KW-0807">Transducer</keyword>
<evidence type="ECO:0000256" key="9">
    <source>
        <dbReference type="SAM" id="Phobius"/>
    </source>
</evidence>
<evidence type="ECO:0000313" key="12">
    <source>
        <dbReference type="Proteomes" id="UP000233256"/>
    </source>
</evidence>
<comment type="caution">
    <text evidence="11">The sequence shown here is derived from an EMBL/GenBank/DDBJ whole genome shotgun (WGS) entry which is preliminary data.</text>
</comment>
<dbReference type="Proteomes" id="UP000233256">
    <property type="component" value="Unassembled WGS sequence"/>
</dbReference>
<dbReference type="Gene3D" id="1.10.287.950">
    <property type="entry name" value="Methyl-accepting chemotaxis protein"/>
    <property type="match status" value="1"/>
</dbReference>
<feature type="domain" description="Methyl-accepting transducer" evidence="10">
    <location>
        <begin position="264"/>
        <end position="493"/>
    </location>
</feature>
<dbReference type="PANTHER" id="PTHR43531:SF11">
    <property type="entry name" value="METHYL-ACCEPTING CHEMOTAXIS PROTEIN 3"/>
    <property type="match status" value="1"/>
</dbReference>
<evidence type="ECO:0000256" key="1">
    <source>
        <dbReference type="ARBA" id="ARBA00004651"/>
    </source>
</evidence>
<dbReference type="Gene3D" id="3.30.450.20">
    <property type="entry name" value="PAS domain"/>
    <property type="match status" value="1"/>
</dbReference>
<dbReference type="InterPro" id="IPR033480">
    <property type="entry name" value="sCache_2"/>
</dbReference>
<reference evidence="11 12" key="1">
    <citation type="journal article" date="2017" name="ISME J.">
        <title>Potential for microbial H2 and metal transformations associated with novel bacteria and archaea in deep terrestrial subsurface sediments.</title>
        <authorList>
            <person name="Hernsdorf A.W."/>
            <person name="Amano Y."/>
            <person name="Miyakawa K."/>
            <person name="Ise K."/>
            <person name="Suzuki Y."/>
            <person name="Anantharaman K."/>
            <person name="Probst A."/>
            <person name="Burstein D."/>
            <person name="Thomas B.C."/>
            <person name="Banfield J.F."/>
        </authorList>
    </citation>
    <scope>NUCLEOTIDE SEQUENCE [LARGE SCALE GENOMIC DNA]</scope>
    <source>
        <strain evidence="11">HGW-Wallbacteria-1</strain>
    </source>
</reference>
<gene>
    <name evidence="11" type="ORF">CVV64_15740</name>
</gene>
<keyword evidence="4 9" id="KW-0812">Transmembrane</keyword>
<name>A0A2N1PLD8_9BACT</name>
<dbReference type="Pfam" id="PF08269">
    <property type="entry name" value="dCache_2"/>
    <property type="match status" value="1"/>
</dbReference>
<dbReference type="InterPro" id="IPR004089">
    <property type="entry name" value="MCPsignal_dom"/>
</dbReference>
<dbReference type="PROSITE" id="PS50111">
    <property type="entry name" value="CHEMOTAXIS_TRANSDUC_2"/>
    <property type="match status" value="1"/>
</dbReference>
<keyword evidence="5 9" id="KW-1133">Transmembrane helix</keyword>
<proteinExistence type="inferred from homology"/>
<organism evidence="11 12">
    <name type="scientific">Candidatus Wallbacteria bacterium HGW-Wallbacteria-1</name>
    <dbReference type="NCBI Taxonomy" id="2013854"/>
    <lineage>
        <taxon>Bacteria</taxon>
        <taxon>Candidatus Walliibacteriota</taxon>
    </lineage>
</organism>
<evidence type="ECO:0000313" key="11">
    <source>
        <dbReference type="EMBL" id="PKK89157.1"/>
    </source>
</evidence>
<dbReference type="GO" id="GO:0005886">
    <property type="term" value="C:plasma membrane"/>
    <property type="evidence" value="ECO:0007669"/>
    <property type="project" value="UniProtKB-SubCell"/>
</dbReference>
<dbReference type="PANTHER" id="PTHR43531">
    <property type="entry name" value="PROTEIN ICFG"/>
    <property type="match status" value="1"/>
</dbReference>
<evidence type="ECO:0000256" key="5">
    <source>
        <dbReference type="ARBA" id="ARBA00022989"/>
    </source>
</evidence>
<keyword evidence="3" id="KW-0145">Chemotaxis</keyword>
<accession>A0A2N1PLD8</accession>
<dbReference type="SUPFAM" id="SSF58104">
    <property type="entry name" value="Methyl-accepting chemotaxis protein (MCP) signaling domain"/>
    <property type="match status" value="1"/>
</dbReference>
<dbReference type="InterPro" id="IPR004010">
    <property type="entry name" value="Double_Cache_2"/>
</dbReference>
<evidence type="ECO:0000256" key="2">
    <source>
        <dbReference type="ARBA" id="ARBA00022475"/>
    </source>
</evidence>
<evidence type="ECO:0000256" key="4">
    <source>
        <dbReference type="ARBA" id="ARBA00022692"/>
    </source>
</evidence>
<dbReference type="SMART" id="SM01049">
    <property type="entry name" value="Cache_2"/>
    <property type="match status" value="1"/>
</dbReference>
<feature type="transmembrane region" description="Helical" evidence="9">
    <location>
        <begin position="24"/>
        <end position="43"/>
    </location>
</feature>
<dbReference type="AlphaFoldDB" id="A0A2N1PLD8"/>
<evidence type="ECO:0000259" key="10">
    <source>
        <dbReference type="PROSITE" id="PS50111"/>
    </source>
</evidence>
<dbReference type="PRINTS" id="PR00260">
    <property type="entry name" value="CHEMTRNSDUCR"/>
</dbReference>
<dbReference type="GO" id="GO:0006935">
    <property type="term" value="P:chemotaxis"/>
    <property type="evidence" value="ECO:0007669"/>
    <property type="project" value="UniProtKB-KW"/>
</dbReference>
<dbReference type="InterPro" id="IPR051310">
    <property type="entry name" value="MCP_chemotaxis"/>
</dbReference>
<evidence type="ECO:0000256" key="7">
    <source>
        <dbReference type="ARBA" id="ARBA00029447"/>
    </source>
</evidence>
<dbReference type="GO" id="GO:0007165">
    <property type="term" value="P:signal transduction"/>
    <property type="evidence" value="ECO:0007669"/>
    <property type="project" value="UniProtKB-KW"/>
</dbReference>
<feature type="transmembrane region" description="Helical" evidence="9">
    <location>
        <begin position="227"/>
        <end position="247"/>
    </location>
</feature>
<dbReference type="GO" id="GO:0004888">
    <property type="term" value="F:transmembrane signaling receptor activity"/>
    <property type="evidence" value="ECO:0007669"/>
    <property type="project" value="InterPro"/>
</dbReference>
<keyword evidence="2" id="KW-1003">Cell membrane</keyword>
<evidence type="ECO:0000256" key="3">
    <source>
        <dbReference type="ARBA" id="ARBA00022500"/>
    </source>
</evidence>
<evidence type="ECO:0000256" key="8">
    <source>
        <dbReference type="PROSITE-ProRule" id="PRU00284"/>
    </source>
</evidence>
<dbReference type="SMART" id="SM00283">
    <property type="entry name" value="MA"/>
    <property type="match status" value="1"/>
</dbReference>
<comment type="similarity">
    <text evidence="7">Belongs to the methyl-accepting chemotaxis (MCP) protein family.</text>
</comment>
<protein>
    <submittedName>
        <fullName evidence="11">Chemotaxis protein</fullName>
    </submittedName>
</protein>
<dbReference type="InterPro" id="IPR004090">
    <property type="entry name" value="Chemotax_Me-accpt_rcpt"/>
</dbReference>
<dbReference type="Pfam" id="PF00015">
    <property type="entry name" value="MCPsignal"/>
    <property type="match status" value="1"/>
</dbReference>